<evidence type="ECO:0000259" key="2">
    <source>
        <dbReference type="Pfam" id="PF01337"/>
    </source>
</evidence>
<dbReference type="Pfam" id="PF01337">
    <property type="entry name" value="Barstar"/>
    <property type="match status" value="1"/>
</dbReference>
<dbReference type="SUPFAM" id="SSF52038">
    <property type="entry name" value="Barstar-related"/>
    <property type="match status" value="1"/>
</dbReference>
<dbReference type="InterPro" id="IPR035905">
    <property type="entry name" value="Barstar-like_sf"/>
</dbReference>
<accession>A0ABW2AMY3</accession>
<sequence length="137" mass="14723">MTTATDLIAQGASGLHPTVDIAGARIAAREKGWRTVELDTSSGTDKAHFLDVCRKAFDLPDWFGNNWDALADSLTDVDDTPGTLVLWHAAGTLEAPVRETAAEIFAERADQATSRGLAAFLVLVGDDVNPRRTMNDL</sequence>
<gene>
    <name evidence="3" type="ORF">ACFQDH_22790</name>
</gene>
<organism evidence="3 4">
    <name type="scientific">Flexivirga alba</name>
    <dbReference type="NCBI Taxonomy" id="702742"/>
    <lineage>
        <taxon>Bacteria</taxon>
        <taxon>Bacillati</taxon>
        <taxon>Actinomycetota</taxon>
        <taxon>Actinomycetes</taxon>
        <taxon>Micrococcales</taxon>
        <taxon>Dermacoccaceae</taxon>
        <taxon>Flexivirga</taxon>
    </lineage>
</organism>
<reference evidence="4" key="1">
    <citation type="journal article" date="2019" name="Int. J. Syst. Evol. Microbiol.">
        <title>The Global Catalogue of Microorganisms (GCM) 10K type strain sequencing project: providing services to taxonomists for standard genome sequencing and annotation.</title>
        <authorList>
            <consortium name="The Broad Institute Genomics Platform"/>
            <consortium name="The Broad Institute Genome Sequencing Center for Infectious Disease"/>
            <person name="Wu L."/>
            <person name="Ma J."/>
        </authorList>
    </citation>
    <scope>NUCLEOTIDE SEQUENCE [LARGE SCALE GENOMIC DNA]</scope>
    <source>
        <strain evidence="4">CCUG 58127</strain>
    </source>
</reference>
<dbReference type="InterPro" id="IPR000468">
    <property type="entry name" value="Barstar"/>
</dbReference>
<protein>
    <submittedName>
        <fullName evidence="3">Barstar family protein</fullName>
    </submittedName>
</protein>
<comment type="similarity">
    <text evidence="1">Belongs to the barstar family.</text>
</comment>
<evidence type="ECO:0000313" key="4">
    <source>
        <dbReference type="Proteomes" id="UP001596298"/>
    </source>
</evidence>
<comment type="caution">
    <text evidence="3">The sequence shown here is derived from an EMBL/GenBank/DDBJ whole genome shotgun (WGS) entry which is preliminary data.</text>
</comment>
<evidence type="ECO:0000256" key="1">
    <source>
        <dbReference type="ARBA" id="ARBA00006845"/>
    </source>
</evidence>
<name>A0ABW2AMY3_9MICO</name>
<evidence type="ECO:0000313" key="3">
    <source>
        <dbReference type="EMBL" id="MFC6707984.1"/>
    </source>
</evidence>
<feature type="domain" description="Barstar (barnase inhibitor)" evidence="2">
    <location>
        <begin position="33"/>
        <end position="122"/>
    </location>
</feature>
<proteinExistence type="inferred from homology"/>
<dbReference type="Gene3D" id="3.30.370.10">
    <property type="entry name" value="Barstar-like"/>
    <property type="match status" value="1"/>
</dbReference>
<keyword evidence="4" id="KW-1185">Reference proteome</keyword>
<dbReference type="EMBL" id="JBHSWH010000001">
    <property type="protein sequence ID" value="MFC6707984.1"/>
    <property type="molecule type" value="Genomic_DNA"/>
</dbReference>
<dbReference type="RefSeq" id="WP_382404647.1">
    <property type="nucleotide sequence ID" value="NZ_JBHSWH010000001.1"/>
</dbReference>
<dbReference type="Proteomes" id="UP001596298">
    <property type="component" value="Unassembled WGS sequence"/>
</dbReference>